<keyword evidence="1" id="KW-1133">Transmembrane helix</keyword>
<reference evidence="2" key="1">
    <citation type="journal article" date="2015" name="Nature">
        <title>Complex archaea that bridge the gap between prokaryotes and eukaryotes.</title>
        <authorList>
            <person name="Spang A."/>
            <person name="Saw J.H."/>
            <person name="Jorgensen S.L."/>
            <person name="Zaremba-Niedzwiedzka K."/>
            <person name="Martijn J."/>
            <person name="Lind A.E."/>
            <person name="van Eijk R."/>
            <person name="Schleper C."/>
            <person name="Guy L."/>
            <person name="Ettema T.J."/>
        </authorList>
    </citation>
    <scope>NUCLEOTIDE SEQUENCE</scope>
</reference>
<protein>
    <submittedName>
        <fullName evidence="2">Uncharacterized protein</fullName>
    </submittedName>
</protein>
<feature type="transmembrane region" description="Helical" evidence="1">
    <location>
        <begin position="38"/>
        <end position="55"/>
    </location>
</feature>
<keyword evidence="1" id="KW-0812">Transmembrane</keyword>
<keyword evidence="1" id="KW-0472">Membrane</keyword>
<dbReference type="AlphaFoldDB" id="A0A0F9A4J1"/>
<organism evidence="2">
    <name type="scientific">marine sediment metagenome</name>
    <dbReference type="NCBI Taxonomy" id="412755"/>
    <lineage>
        <taxon>unclassified sequences</taxon>
        <taxon>metagenomes</taxon>
        <taxon>ecological metagenomes</taxon>
    </lineage>
</organism>
<name>A0A0F9A4J1_9ZZZZ</name>
<comment type="caution">
    <text evidence="2">The sequence shown here is derived from an EMBL/GenBank/DDBJ whole genome shotgun (WGS) entry which is preliminary data.</text>
</comment>
<gene>
    <name evidence="2" type="ORF">LCGC14_2696470</name>
</gene>
<dbReference type="EMBL" id="LAZR01047926">
    <property type="protein sequence ID" value="KKK93080.1"/>
    <property type="molecule type" value="Genomic_DNA"/>
</dbReference>
<accession>A0A0F9A4J1</accession>
<evidence type="ECO:0000313" key="2">
    <source>
        <dbReference type="EMBL" id="KKK93080.1"/>
    </source>
</evidence>
<feature type="transmembrane region" description="Helical" evidence="1">
    <location>
        <begin position="12"/>
        <end position="31"/>
    </location>
</feature>
<evidence type="ECO:0000256" key="1">
    <source>
        <dbReference type="SAM" id="Phobius"/>
    </source>
</evidence>
<proteinExistence type="predicted"/>
<sequence length="74" mass="8590">MSNATDPNWWAIGLLLGVCGWNILGIYLMVWRQPSDETFLIAMILWASAPFWVWFTPFSQSLRQVVIGFWHGMD</sequence>